<accession>A0AAD2D0H7</accession>
<feature type="compositionally biased region" description="Pro residues" evidence="1">
    <location>
        <begin position="20"/>
        <end position="41"/>
    </location>
</feature>
<evidence type="ECO:0000256" key="1">
    <source>
        <dbReference type="SAM" id="MobiDB-lite"/>
    </source>
</evidence>
<evidence type="ECO:0000313" key="2">
    <source>
        <dbReference type="EMBL" id="CAI2376459.1"/>
    </source>
</evidence>
<proteinExistence type="predicted"/>
<organism evidence="2 3">
    <name type="scientific">Euplotes crassus</name>
    <dbReference type="NCBI Taxonomy" id="5936"/>
    <lineage>
        <taxon>Eukaryota</taxon>
        <taxon>Sar</taxon>
        <taxon>Alveolata</taxon>
        <taxon>Ciliophora</taxon>
        <taxon>Intramacronucleata</taxon>
        <taxon>Spirotrichea</taxon>
        <taxon>Hypotrichia</taxon>
        <taxon>Euplotida</taxon>
        <taxon>Euplotidae</taxon>
        <taxon>Moneuplotes</taxon>
    </lineage>
</organism>
<dbReference type="EMBL" id="CAMPGE010018020">
    <property type="protein sequence ID" value="CAI2376459.1"/>
    <property type="molecule type" value="Genomic_DNA"/>
</dbReference>
<evidence type="ECO:0000313" key="3">
    <source>
        <dbReference type="Proteomes" id="UP001295684"/>
    </source>
</evidence>
<reference evidence="2" key="1">
    <citation type="submission" date="2023-07" db="EMBL/GenBank/DDBJ databases">
        <authorList>
            <consortium name="AG Swart"/>
            <person name="Singh M."/>
            <person name="Singh A."/>
            <person name="Seah K."/>
            <person name="Emmerich C."/>
        </authorList>
    </citation>
    <scope>NUCLEOTIDE SEQUENCE</scope>
    <source>
        <strain evidence="2">DP1</strain>
    </source>
</reference>
<name>A0AAD2D0H7_EUPCR</name>
<feature type="region of interest" description="Disordered" evidence="1">
    <location>
        <begin position="20"/>
        <end position="44"/>
    </location>
</feature>
<dbReference type="Proteomes" id="UP001295684">
    <property type="component" value="Unassembled WGS sequence"/>
</dbReference>
<gene>
    <name evidence="2" type="ORF">ECRASSUSDP1_LOCUS17829</name>
</gene>
<keyword evidence="3" id="KW-1185">Reference proteome</keyword>
<dbReference type="AlphaFoldDB" id="A0AAD2D0H7"/>
<comment type="caution">
    <text evidence="2">The sequence shown here is derived from an EMBL/GenBank/DDBJ whole genome shotgun (WGS) entry which is preliminary data.</text>
</comment>
<sequence length="85" mass="9275">MFYKIPYYLRILTLSTFCPSPAPPSHPSTPKIPSPFLPPSSTPSKSLLPPKLAWPFPASLPSTQNSKVLLHSTGQIICEQNSKGL</sequence>
<protein>
    <submittedName>
        <fullName evidence="2">Uncharacterized protein</fullName>
    </submittedName>
</protein>